<proteinExistence type="predicted"/>
<dbReference type="Proteomes" id="UP000198656">
    <property type="component" value="Unassembled WGS sequence"/>
</dbReference>
<dbReference type="Gene3D" id="1.20.120.680">
    <property type="entry name" value="Formiminotetrahydrofolate cyclodeaminase monomer, up-and-down helical bundle"/>
    <property type="match status" value="1"/>
</dbReference>
<dbReference type="SUPFAM" id="SSF101262">
    <property type="entry name" value="Methenyltetrahydrofolate cyclohydrolase-like"/>
    <property type="match status" value="1"/>
</dbReference>
<accession>A0A1G7SAK9</accession>
<evidence type="ECO:0000313" key="2">
    <source>
        <dbReference type="EMBL" id="SDG20001.1"/>
    </source>
</evidence>
<gene>
    <name evidence="2" type="ORF">SAMN05443529_101337</name>
</gene>
<dbReference type="EMBL" id="FNCP01000001">
    <property type="protein sequence ID" value="SDG20001.1"/>
    <property type="molecule type" value="Genomic_DNA"/>
</dbReference>
<dbReference type="RefSeq" id="WP_092329038.1">
    <property type="nucleotide sequence ID" value="NZ_FNCP01000001.1"/>
</dbReference>
<feature type="domain" description="Cyclodeaminase/cyclohydrolase" evidence="1">
    <location>
        <begin position="7"/>
        <end position="185"/>
    </location>
</feature>
<dbReference type="InterPro" id="IPR007044">
    <property type="entry name" value="Cyclodeamin/CycHdrlase"/>
</dbReference>
<dbReference type="OrthoDB" id="7959174at2"/>
<name>A0A1G7SAK9_9FIRM</name>
<reference evidence="3" key="1">
    <citation type="submission" date="2016-10" db="EMBL/GenBank/DDBJ databases">
        <authorList>
            <person name="Varghese N."/>
            <person name="Submissions S."/>
        </authorList>
    </citation>
    <scope>NUCLEOTIDE SEQUENCE [LARGE SCALE GENOMIC DNA]</scope>
    <source>
        <strain evidence="3">DSM 8344</strain>
    </source>
</reference>
<sequence length="208" mass="22535">MLIDKRVSEFVEELGSNSPAPGGGSAAALVGSLGAALSLMVCNFTEGKPKFSSVQEEIVQIKEKGIVLKNRLLEYVDLDTDAFNEVMKAYKLPKETEAEKAHRSEKIQEATIQATLLPLKVAECCLEVLQLSIRVLTIGNPNTACDASVSGVTAYAGFQGAIFNVKINLGSIKDEEFLQSIRAKFTELQAEADKTYHLILDKAKEVIG</sequence>
<protein>
    <submittedName>
        <fullName evidence="2">Formiminotetrahydrofolate cyclodeaminase</fullName>
    </submittedName>
</protein>
<dbReference type="AlphaFoldDB" id="A0A1G7SAK9"/>
<organism evidence="2 3">
    <name type="scientific">Desulfosporosinus hippei DSM 8344</name>
    <dbReference type="NCBI Taxonomy" id="1121419"/>
    <lineage>
        <taxon>Bacteria</taxon>
        <taxon>Bacillati</taxon>
        <taxon>Bacillota</taxon>
        <taxon>Clostridia</taxon>
        <taxon>Eubacteriales</taxon>
        <taxon>Desulfitobacteriaceae</taxon>
        <taxon>Desulfosporosinus</taxon>
    </lineage>
</organism>
<evidence type="ECO:0000313" key="3">
    <source>
        <dbReference type="Proteomes" id="UP000198656"/>
    </source>
</evidence>
<keyword evidence="3" id="KW-1185">Reference proteome</keyword>
<dbReference type="STRING" id="1121419.SAMN05443529_101337"/>
<evidence type="ECO:0000259" key="1">
    <source>
        <dbReference type="Pfam" id="PF04961"/>
    </source>
</evidence>
<dbReference type="Pfam" id="PF04961">
    <property type="entry name" value="FTCD_C"/>
    <property type="match status" value="1"/>
</dbReference>
<dbReference type="InterPro" id="IPR036178">
    <property type="entry name" value="Formintransfe-cycloase-like_sf"/>
</dbReference>
<dbReference type="GO" id="GO:0003824">
    <property type="term" value="F:catalytic activity"/>
    <property type="evidence" value="ECO:0007669"/>
    <property type="project" value="InterPro"/>
</dbReference>